<dbReference type="RefSeq" id="WP_015256343.1">
    <property type="nucleotide sequence ID" value="NZ_CAJRAY010000049.1"/>
</dbReference>
<dbReference type="Gene3D" id="1.10.3720.10">
    <property type="entry name" value="MetI-like"/>
    <property type="match status" value="1"/>
</dbReference>
<feature type="transmembrane region" description="Helical" evidence="7">
    <location>
        <begin position="80"/>
        <end position="101"/>
    </location>
</feature>
<keyword evidence="6 7" id="KW-0472">Membrane</keyword>
<evidence type="ECO:0000256" key="1">
    <source>
        <dbReference type="ARBA" id="ARBA00004651"/>
    </source>
</evidence>
<accession>A0ABM8V4U1</accession>
<comment type="caution">
    <text evidence="9">The sequence shown here is derived from an EMBL/GenBank/DDBJ whole genome shotgun (WGS) entry which is preliminary data.</text>
</comment>
<feature type="transmembrane region" description="Helical" evidence="7">
    <location>
        <begin position="113"/>
        <end position="134"/>
    </location>
</feature>
<evidence type="ECO:0000256" key="6">
    <source>
        <dbReference type="ARBA" id="ARBA00023136"/>
    </source>
</evidence>
<keyword evidence="5 7" id="KW-1133">Transmembrane helix</keyword>
<organism evidence="9 10">
    <name type="scientific">Thermobacillus xylanilyticus</name>
    <dbReference type="NCBI Taxonomy" id="76633"/>
    <lineage>
        <taxon>Bacteria</taxon>
        <taxon>Bacillati</taxon>
        <taxon>Bacillota</taxon>
        <taxon>Bacilli</taxon>
        <taxon>Bacillales</taxon>
        <taxon>Paenibacillaceae</taxon>
        <taxon>Thermobacillus</taxon>
    </lineage>
</organism>
<reference evidence="9 10" key="1">
    <citation type="submission" date="2021-04" db="EMBL/GenBank/DDBJ databases">
        <authorList>
            <person name="Rakotoarivonina H."/>
        </authorList>
    </citation>
    <scope>NUCLEOTIDE SEQUENCE [LARGE SCALE GENOMIC DNA]</scope>
    <source>
        <strain evidence="9 10">XE</strain>
    </source>
</reference>
<comment type="subcellular location">
    <subcellularLocation>
        <location evidence="1 7">Cell membrane</location>
        <topology evidence="1 7">Multi-pass membrane protein</topology>
    </subcellularLocation>
</comment>
<dbReference type="SUPFAM" id="SSF161098">
    <property type="entry name" value="MetI-like"/>
    <property type="match status" value="1"/>
</dbReference>
<dbReference type="Pfam" id="PF00528">
    <property type="entry name" value="BPD_transp_1"/>
    <property type="match status" value="1"/>
</dbReference>
<keyword evidence="3" id="KW-1003">Cell membrane</keyword>
<feature type="transmembrane region" description="Helical" evidence="7">
    <location>
        <begin position="169"/>
        <end position="189"/>
    </location>
</feature>
<name>A0ABM8V4U1_THEXY</name>
<dbReference type="PROSITE" id="PS50928">
    <property type="entry name" value="ABC_TM1"/>
    <property type="match status" value="1"/>
</dbReference>
<keyword evidence="10" id="KW-1185">Reference proteome</keyword>
<feature type="transmembrane region" description="Helical" evidence="7">
    <location>
        <begin position="274"/>
        <end position="292"/>
    </location>
</feature>
<comment type="similarity">
    <text evidence="7">Belongs to the binding-protein-dependent transport system permease family.</text>
</comment>
<dbReference type="InterPro" id="IPR035906">
    <property type="entry name" value="MetI-like_sf"/>
</dbReference>
<dbReference type="PANTHER" id="PTHR30193">
    <property type="entry name" value="ABC TRANSPORTER PERMEASE PROTEIN"/>
    <property type="match status" value="1"/>
</dbReference>
<evidence type="ECO:0000313" key="9">
    <source>
        <dbReference type="EMBL" id="CAG5087456.1"/>
    </source>
</evidence>
<dbReference type="CDD" id="cd06261">
    <property type="entry name" value="TM_PBP2"/>
    <property type="match status" value="1"/>
</dbReference>
<evidence type="ECO:0000256" key="7">
    <source>
        <dbReference type="RuleBase" id="RU363032"/>
    </source>
</evidence>
<dbReference type="InterPro" id="IPR000515">
    <property type="entry name" value="MetI-like"/>
</dbReference>
<feature type="domain" description="ABC transmembrane type-1" evidence="8">
    <location>
        <begin position="72"/>
        <end position="288"/>
    </location>
</feature>
<sequence length="299" mass="33110">MAEAQSMRAVKRRENLLGYLFLLPCLLFFGTFLFYPLFKSIVLSFQLTNPRGEAVAFAGLDNYASMFTSGTFLSTLKATVLFTLYTVPPGILIAFALACMTNARLPAMKSFQFIFSMPIAISAATGAVIWALLFHPSTGMLNYALGLLGISPIPWLVDPKWALISVSLMTVWMNLGFNFIVLTAGLQGISEDIYDSMKIDGAGPIRSAFSVLIPLLSPTLFFLLIVSVINAFQTFGQIHIMTKGGPMNATNVMVYQIYQEAFVNWRFGSASAQALVLFAIILLLTLLQFFWLEKKVHYQ</sequence>
<dbReference type="Proteomes" id="UP000681526">
    <property type="component" value="Unassembled WGS sequence"/>
</dbReference>
<protein>
    <submittedName>
        <fullName evidence="9">Sn-glycerol-3-phosphate transport system permease protein ugpA</fullName>
    </submittedName>
</protein>
<feature type="transmembrane region" description="Helical" evidence="7">
    <location>
        <begin position="16"/>
        <end position="38"/>
    </location>
</feature>
<keyword evidence="2 7" id="KW-0813">Transport</keyword>
<evidence type="ECO:0000256" key="5">
    <source>
        <dbReference type="ARBA" id="ARBA00022989"/>
    </source>
</evidence>
<evidence type="ECO:0000256" key="4">
    <source>
        <dbReference type="ARBA" id="ARBA00022692"/>
    </source>
</evidence>
<evidence type="ECO:0000256" key="3">
    <source>
        <dbReference type="ARBA" id="ARBA00022475"/>
    </source>
</evidence>
<evidence type="ECO:0000256" key="2">
    <source>
        <dbReference type="ARBA" id="ARBA00022448"/>
    </source>
</evidence>
<keyword evidence="4 7" id="KW-0812">Transmembrane</keyword>
<evidence type="ECO:0000313" key="10">
    <source>
        <dbReference type="Proteomes" id="UP000681526"/>
    </source>
</evidence>
<proteinExistence type="inferred from homology"/>
<evidence type="ECO:0000259" key="8">
    <source>
        <dbReference type="PROSITE" id="PS50928"/>
    </source>
</evidence>
<dbReference type="EMBL" id="CAJRAY010000049">
    <property type="protein sequence ID" value="CAG5087456.1"/>
    <property type="molecule type" value="Genomic_DNA"/>
</dbReference>
<dbReference type="InterPro" id="IPR051393">
    <property type="entry name" value="ABC_transporter_permease"/>
</dbReference>
<feature type="transmembrane region" description="Helical" evidence="7">
    <location>
        <begin position="209"/>
        <end position="232"/>
    </location>
</feature>
<gene>
    <name evidence="9" type="primary">txxe 2174-ugpA1</name>
    <name evidence="9" type="ORF">TXXE_10920</name>
</gene>
<dbReference type="PANTHER" id="PTHR30193:SF37">
    <property type="entry name" value="INNER MEMBRANE ABC TRANSPORTER PERMEASE PROTEIN YCJO"/>
    <property type="match status" value="1"/>
</dbReference>